<dbReference type="EMBL" id="JAOBTT010000001">
    <property type="protein sequence ID" value="MDZ7279341.1"/>
    <property type="molecule type" value="Genomic_DNA"/>
</dbReference>
<dbReference type="InterPro" id="IPR005415">
    <property type="entry name" value="T3SS_Ca_resp_chp_LcrH/SycD"/>
</dbReference>
<reference evidence="4" key="1">
    <citation type="submission" date="2023-07" db="EMBL/GenBank/DDBJ databases">
        <title>Structural and functional analysis of rice phyllospheric bacteria for their antimicrobial properties and defense elicitation against blast disease.</title>
        <authorList>
            <person name="Sahu K.P."/>
            <person name="Asharani P."/>
            <person name="Kumar M."/>
            <person name="Reddy B."/>
            <person name="Kumar A."/>
        </authorList>
    </citation>
    <scope>NUCLEOTIDE SEQUENCE [LARGE SCALE GENOMIC DNA]</scope>
    <source>
        <strain evidence="4">OsEp_Plm_30P10</strain>
    </source>
</reference>
<sequence>MAMKVTRDHNDEHADMASQLMEYIQRGITLRDIEDISDETMEEMYACAYYLYQEKRLDEAEVLFKLLCMYDFNNADYVIGIGSVYQLKKNYQKACDFYALAFVMAEDNYLPMLYGGQCNLLMGNVGKALQCFKNIVDDCSDDKLKARAKVYIETIKNNRSKETT</sequence>
<dbReference type="SUPFAM" id="SSF48452">
    <property type="entry name" value="TPR-like"/>
    <property type="match status" value="1"/>
</dbReference>
<gene>
    <name evidence="3" type="ORF">N4G40_13835</name>
</gene>
<keyword evidence="4" id="KW-1185">Reference proteome</keyword>
<accession>A0ABU5LHY9</accession>
<dbReference type="Proteomes" id="UP001288620">
    <property type="component" value="Unassembled WGS sequence"/>
</dbReference>
<name>A0ABU5LHY9_9GAMM</name>
<comment type="caution">
    <text evidence="3">The sequence shown here is derived from an EMBL/GenBank/DDBJ whole genome shotgun (WGS) entry which is preliminary data.</text>
</comment>
<evidence type="ECO:0000313" key="4">
    <source>
        <dbReference type="Proteomes" id="UP001288620"/>
    </source>
</evidence>
<dbReference type="InterPro" id="IPR016379">
    <property type="entry name" value="T3SS_Ca_resp_chp_LcrH/SycD_sub"/>
</dbReference>
<evidence type="ECO:0000313" key="3">
    <source>
        <dbReference type="EMBL" id="MDZ7279341.1"/>
    </source>
</evidence>
<dbReference type="PRINTS" id="PR01595">
    <property type="entry name" value="SYCDCHAPRONE"/>
</dbReference>
<dbReference type="Gene3D" id="1.25.40.10">
    <property type="entry name" value="Tetratricopeptide repeat domain"/>
    <property type="match status" value="1"/>
</dbReference>
<organism evidence="3 4">
    <name type="scientific">Pantoea eucrina</name>
    <dbReference type="NCBI Taxonomy" id="472693"/>
    <lineage>
        <taxon>Bacteria</taxon>
        <taxon>Pseudomonadati</taxon>
        <taxon>Pseudomonadota</taxon>
        <taxon>Gammaproteobacteria</taxon>
        <taxon>Enterobacterales</taxon>
        <taxon>Erwiniaceae</taxon>
        <taxon>Pantoea</taxon>
    </lineage>
</organism>
<proteinExistence type="inferred from homology"/>
<keyword evidence="2" id="KW-0143">Chaperone</keyword>
<dbReference type="InterPro" id="IPR011716">
    <property type="entry name" value="TPR-3"/>
</dbReference>
<comment type="similarity">
    <text evidence="1">Belongs to the LcrH/SycD chaperone family.</text>
</comment>
<dbReference type="RefSeq" id="WP_322543198.1">
    <property type="nucleotide sequence ID" value="NZ_JAOBTT010000001.1"/>
</dbReference>
<dbReference type="NCBIfam" id="TIGR02552">
    <property type="entry name" value="LcrH_SycD"/>
    <property type="match status" value="1"/>
</dbReference>
<dbReference type="InterPro" id="IPR011990">
    <property type="entry name" value="TPR-like_helical_dom_sf"/>
</dbReference>
<protein>
    <submittedName>
        <fullName evidence="3">SycD/LcrH family type III secretion system chaperone</fullName>
    </submittedName>
</protein>
<evidence type="ECO:0000256" key="1">
    <source>
        <dbReference type="ARBA" id="ARBA00010244"/>
    </source>
</evidence>
<dbReference type="PIRSF" id="PIRSF003165">
    <property type="entry name" value="Chaperone_SicA"/>
    <property type="match status" value="1"/>
</dbReference>
<evidence type="ECO:0000256" key="2">
    <source>
        <dbReference type="ARBA" id="ARBA00023186"/>
    </source>
</evidence>
<dbReference type="Pfam" id="PF07720">
    <property type="entry name" value="TPR_3"/>
    <property type="match status" value="2"/>
</dbReference>